<protein>
    <submittedName>
        <fullName evidence="2">Uncharacterized protein</fullName>
    </submittedName>
</protein>
<gene>
    <name evidence="2" type="ORF">METZ01_LOCUS503995</name>
</gene>
<evidence type="ECO:0000313" key="2">
    <source>
        <dbReference type="EMBL" id="SVE51141.1"/>
    </source>
</evidence>
<evidence type="ECO:0000256" key="1">
    <source>
        <dbReference type="SAM" id="Phobius"/>
    </source>
</evidence>
<feature type="transmembrane region" description="Helical" evidence="1">
    <location>
        <begin position="39"/>
        <end position="62"/>
    </location>
</feature>
<accession>A0A383E343</accession>
<proteinExistence type="predicted"/>
<keyword evidence="1" id="KW-0472">Membrane</keyword>
<sequence length="82" mass="8593">MNRSFAFLLIAILVLLIPDSVSACATCYGASDAPATAGMNWAIITLLGVTGGVLGGVIKAIISIGNKTKKFYQLNNRKSNHP</sequence>
<keyword evidence="1" id="KW-1133">Transmembrane helix</keyword>
<dbReference type="AlphaFoldDB" id="A0A383E343"/>
<keyword evidence="1" id="KW-0812">Transmembrane</keyword>
<organism evidence="2">
    <name type="scientific">marine metagenome</name>
    <dbReference type="NCBI Taxonomy" id="408172"/>
    <lineage>
        <taxon>unclassified sequences</taxon>
        <taxon>metagenomes</taxon>
        <taxon>ecological metagenomes</taxon>
    </lineage>
</organism>
<reference evidence="2" key="1">
    <citation type="submission" date="2018-05" db="EMBL/GenBank/DDBJ databases">
        <authorList>
            <person name="Lanie J.A."/>
            <person name="Ng W.-L."/>
            <person name="Kazmierczak K.M."/>
            <person name="Andrzejewski T.M."/>
            <person name="Davidsen T.M."/>
            <person name="Wayne K.J."/>
            <person name="Tettelin H."/>
            <person name="Glass J.I."/>
            <person name="Rusch D."/>
            <person name="Podicherti R."/>
            <person name="Tsui H.-C.T."/>
            <person name="Winkler M.E."/>
        </authorList>
    </citation>
    <scope>NUCLEOTIDE SEQUENCE</scope>
</reference>
<dbReference type="EMBL" id="UINC01222381">
    <property type="protein sequence ID" value="SVE51141.1"/>
    <property type="molecule type" value="Genomic_DNA"/>
</dbReference>
<name>A0A383E343_9ZZZZ</name>